<evidence type="ECO:0000256" key="2">
    <source>
        <dbReference type="SAM" id="MobiDB-lite"/>
    </source>
</evidence>
<dbReference type="RefSeq" id="WP_006906678.1">
    <property type="nucleotide sequence ID" value="NZ_GG665867.1"/>
</dbReference>
<organism evidence="4 5">
    <name type="scientific">Shuttleworthella satelles DSM 14600</name>
    <dbReference type="NCBI Taxonomy" id="626523"/>
    <lineage>
        <taxon>Bacteria</taxon>
        <taxon>Bacillati</taxon>
        <taxon>Bacillota</taxon>
        <taxon>Clostridia</taxon>
        <taxon>Lachnospirales</taxon>
        <taxon>Lachnospiraceae</taxon>
        <taxon>Shuttleworthella</taxon>
    </lineage>
</organism>
<feature type="compositionally biased region" description="Polar residues" evidence="2">
    <location>
        <begin position="465"/>
        <end position="474"/>
    </location>
</feature>
<feature type="region of interest" description="Disordered" evidence="2">
    <location>
        <begin position="465"/>
        <end position="494"/>
    </location>
</feature>
<dbReference type="eggNOG" id="COG0457">
    <property type="taxonomic scope" value="Bacteria"/>
</dbReference>
<dbReference type="eggNOG" id="COG1729">
    <property type="taxonomic scope" value="Bacteria"/>
</dbReference>
<keyword evidence="1" id="KW-0175">Coiled coil</keyword>
<dbReference type="InterPro" id="IPR019734">
    <property type="entry name" value="TPR_rpt"/>
</dbReference>
<feature type="transmembrane region" description="Helical" evidence="3">
    <location>
        <begin position="248"/>
        <end position="267"/>
    </location>
</feature>
<evidence type="ECO:0000313" key="4">
    <source>
        <dbReference type="EMBL" id="EEP27689.1"/>
    </source>
</evidence>
<keyword evidence="3" id="KW-0472">Membrane</keyword>
<dbReference type="Proteomes" id="UP000003494">
    <property type="component" value="Unassembled WGS sequence"/>
</dbReference>
<dbReference type="EMBL" id="ACIP02000004">
    <property type="protein sequence ID" value="EEP27689.1"/>
    <property type="molecule type" value="Genomic_DNA"/>
</dbReference>
<evidence type="ECO:0000256" key="1">
    <source>
        <dbReference type="SAM" id="Coils"/>
    </source>
</evidence>
<comment type="caution">
    <text evidence="4">The sequence shown here is derived from an EMBL/GenBank/DDBJ whole genome shotgun (WGS) entry which is preliminary data.</text>
</comment>
<name>C4GCI9_9FIRM</name>
<evidence type="ECO:0000313" key="5">
    <source>
        <dbReference type="Proteomes" id="UP000003494"/>
    </source>
</evidence>
<proteinExistence type="predicted"/>
<feature type="compositionally biased region" description="Polar residues" evidence="2">
    <location>
        <begin position="483"/>
        <end position="494"/>
    </location>
</feature>
<reference evidence="4" key="1">
    <citation type="submission" date="2009-04" db="EMBL/GenBank/DDBJ databases">
        <authorList>
            <person name="Weinstock G."/>
            <person name="Sodergren E."/>
            <person name="Clifton S."/>
            <person name="Fulton L."/>
            <person name="Fulton B."/>
            <person name="Courtney L."/>
            <person name="Fronick C."/>
            <person name="Harrison M."/>
            <person name="Strong C."/>
            <person name="Farmer C."/>
            <person name="Delahaunty K."/>
            <person name="Markovic C."/>
            <person name="Hall O."/>
            <person name="Minx P."/>
            <person name="Tomlinson C."/>
            <person name="Mitreva M."/>
            <person name="Nelson J."/>
            <person name="Hou S."/>
            <person name="Wollam A."/>
            <person name="Pepin K.H."/>
            <person name="Johnson M."/>
            <person name="Bhonagiri V."/>
            <person name="Nash W.E."/>
            <person name="Warren W."/>
            <person name="Chinwalla A."/>
            <person name="Mardis E.R."/>
            <person name="Wilson R.K."/>
        </authorList>
    </citation>
    <scope>NUCLEOTIDE SEQUENCE [LARGE SCALE GENOMIC DNA]</scope>
    <source>
        <strain evidence="4">DSM 14600</strain>
    </source>
</reference>
<keyword evidence="3" id="KW-0812">Transmembrane</keyword>
<keyword evidence="5" id="KW-1185">Reference proteome</keyword>
<dbReference type="HOGENOM" id="CLU_045944_0_0_9"/>
<dbReference type="InterPro" id="IPR011990">
    <property type="entry name" value="TPR-like_helical_dom_sf"/>
</dbReference>
<feature type="coiled-coil region" evidence="1">
    <location>
        <begin position="289"/>
        <end position="316"/>
    </location>
</feature>
<dbReference type="STRING" id="626523.GCWU000342_01683"/>
<dbReference type="SUPFAM" id="SSF48452">
    <property type="entry name" value="TPR-like"/>
    <property type="match status" value="2"/>
</dbReference>
<sequence>MNCFYCGYEIDREEYCPICGANLREYRRVRARGQQLYNEGLRRAQNREISSAIENLETALHCDKGLTDARNLLGLCYYEIGETVLALNEWVISKNLQPEGNRVDFYLEEIQKSRGALDKITNTMHKFNQAVRYCKEGNRDLARIQLKRVMEMNPHMVKAYQLFALCQIADGNYEEADRALKVARRIDASDPVTVRYSKETREGLKKAAQSHRGSRRRLPRASILGSDEIPLEDHRSVLDYFDGVRGSFLNILVGIITGILISVFLIYPAVRAHNNSTAADALVSANQQKEASDTSISSLQKQVESLQSQLSNYTGKADAVTSYENLIEAKRKLAANDQAGAYQAFSSVNRDLLGDTGKADYDELNNKLADFKKKSAYTAGNTAYSAGNWQEAVNQYLPLVQDKASAGYEDGAALYRLASAYNKLGDRDNAVKYYEQLLTDLTGSHYRTSAKKDLKGLGVTVNKDNSFTDSNAQGNAPEAGQDSVRQNNANLQTR</sequence>
<dbReference type="Gene3D" id="1.25.40.10">
    <property type="entry name" value="Tetratricopeptide repeat domain"/>
    <property type="match status" value="3"/>
</dbReference>
<dbReference type="Pfam" id="PF13432">
    <property type="entry name" value="TPR_16"/>
    <property type="match status" value="1"/>
</dbReference>
<gene>
    <name evidence="4" type="ORF">GCWU000342_01683</name>
</gene>
<evidence type="ECO:0000256" key="3">
    <source>
        <dbReference type="SAM" id="Phobius"/>
    </source>
</evidence>
<dbReference type="SMART" id="SM00028">
    <property type="entry name" value="TPR"/>
    <property type="match status" value="5"/>
</dbReference>
<keyword evidence="3" id="KW-1133">Transmembrane helix</keyword>
<dbReference type="AlphaFoldDB" id="C4GCI9"/>
<accession>C4GCI9</accession>
<protein>
    <submittedName>
        <fullName evidence="4">Tetratricopeptide repeat protein</fullName>
    </submittedName>
</protein>